<dbReference type="AlphaFoldDB" id="A0A9J5WPE9"/>
<evidence type="ECO:0000313" key="2">
    <source>
        <dbReference type="EMBL" id="KAG5577213.1"/>
    </source>
</evidence>
<accession>A0A9J5WPE9</accession>
<proteinExistence type="predicted"/>
<organism evidence="2 3">
    <name type="scientific">Solanum commersonii</name>
    <name type="common">Commerson's wild potato</name>
    <name type="synonym">Commerson's nightshade</name>
    <dbReference type="NCBI Taxonomy" id="4109"/>
    <lineage>
        <taxon>Eukaryota</taxon>
        <taxon>Viridiplantae</taxon>
        <taxon>Streptophyta</taxon>
        <taxon>Embryophyta</taxon>
        <taxon>Tracheophyta</taxon>
        <taxon>Spermatophyta</taxon>
        <taxon>Magnoliopsida</taxon>
        <taxon>eudicotyledons</taxon>
        <taxon>Gunneridae</taxon>
        <taxon>Pentapetalae</taxon>
        <taxon>asterids</taxon>
        <taxon>lamiids</taxon>
        <taxon>Solanales</taxon>
        <taxon>Solanaceae</taxon>
        <taxon>Solanoideae</taxon>
        <taxon>Solaneae</taxon>
        <taxon>Solanum</taxon>
    </lineage>
</organism>
<keyword evidence="3" id="KW-1185">Reference proteome</keyword>
<evidence type="ECO:0000256" key="1">
    <source>
        <dbReference type="SAM" id="MobiDB-lite"/>
    </source>
</evidence>
<feature type="region of interest" description="Disordered" evidence="1">
    <location>
        <begin position="1"/>
        <end position="26"/>
    </location>
</feature>
<evidence type="ECO:0000313" key="3">
    <source>
        <dbReference type="Proteomes" id="UP000824120"/>
    </source>
</evidence>
<reference evidence="2 3" key="1">
    <citation type="submission" date="2020-09" db="EMBL/GenBank/DDBJ databases">
        <title>De no assembly of potato wild relative species, Solanum commersonii.</title>
        <authorList>
            <person name="Cho K."/>
        </authorList>
    </citation>
    <scope>NUCLEOTIDE SEQUENCE [LARGE SCALE GENOMIC DNA]</scope>
    <source>
        <strain evidence="2">LZ3.2</strain>
        <tissue evidence="2">Leaf</tissue>
    </source>
</reference>
<name>A0A9J5WPE9_SOLCO</name>
<protein>
    <submittedName>
        <fullName evidence="2">Uncharacterized protein</fullName>
    </submittedName>
</protein>
<dbReference type="EMBL" id="JACXVP010000011">
    <property type="protein sequence ID" value="KAG5577213.1"/>
    <property type="molecule type" value="Genomic_DNA"/>
</dbReference>
<comment type="caution">
    <text evidence="2">The sequence shown here is derived from an EMBL/GenBank/DDBJ whole genome shotgun (WGS) entry which is preliminary data.</text>
</comment>
<sequence>MKMGRSPKDPWTIAHKNKQNGGFTRFGDHLTLKMGRFSPRDQPDSFDLKNWPVCPSGPTSSIANVLTNLHEKVWKNDIENLDHQKIHRL</sequence>
<dbReference type="Proteomes" id="UP000824120">
    <property type="component" value="Chromosome 11"/>
</dbReference>
<gene>
    <name evidence="2" type="ORF">H5410_057347</name>
</gene>